<reference evidence="1 2" key="1">
    <citation type="journal article" date="2011" name="J. Gen. Appl. Microbiol.">
        <title>Draft genome sequencing of the enigmatic yeast Saitoella complicata.</title>
        <authorList>
            <person name="Nishida H."/>
            <person name="Hamamoto M."/>
            <person name="Sugiyama J."/>
        </authorList>
    </citation>
    <scope>NUCLEOTIDE SEQUENCE [LARGE SCALE GENOMIC DNA]</scope>
    <source>
        <strain evidence="1 2">NRRL Y-17804</strain>
    </source>
</reference>
<sequence>MSTSAPGAMVRARLQGRKYLGPGSPLTSRHSIPSLRLYFSQIDAAGLEVQHQTQDSNVSPLSNLIRISGVDP</sequence>
<reference evidence="1 2" key="2">
    <citation type="journal article" date="2014" name="J. Gen. Appl. Microbiol.">
        <title>The early diverging ascomycetous budding yeast Saitoella complicata has three histone deacetylases belonging to the Clr6, Hos2, and Rpd3 lineages.</title>
        <authorList>
            <person name="Nishida H."/>
            <person name="Matsumoto T."/>
            <person name="Kondo S."/>
            <person name="Hamamoto M."/>
            <person name="Yoshikawa H."/>
        </authorList>
    </citation>
    <scope>NUCLEOTIDE SEQUENCE [LARGE SCALE GENOMIC DNA]</scope>
    <source>
        <strain evidence="1 2">NRRL Y-17804</strain>
    </source>
</reference>
<reference evidence="1 2" key="3">
    <citation type="journal article" date="2015" name="Genome Announc.">
        <title>Draft Genome Sequence of the Archiascomycetous Yeast Saitoella complicata.</title>
        <authorList>
            <person name="Yamauchi K."/>
            <person name="Kondo S."/>
            <person name="Hamamoto M."/>
            <person name="Takahashi Y."/>
            <person name="Ogura Y."/>
            <person name="Hayashi T."/>
            <person name="Nishida H."/>
        </authorList>
    </citation>
    <scope>NUCLEOTIDE SEQUENCE [LARGE SCALE GENOMIC DNA]</scope>
    <source>
        <strain evidence="1 2">NRRL Y-17804</strain>
    </source>
</reference>
<proteinExistence type="predicted"/>
<dbReference type="EMBL" id="BACD03000036">
    <property type="protein sequence ID" value="GAO50700.1"/>
    <property type="molecule type" value="Genomic_DNA"/>
</dbReference>
<evidence type="ECO:0000313" key="1">
    <source>
        <dbReference type="EMBL" id="GAO50700.1"/>
    </source>
</evidence>
<comment type="caution">
    <text evidence="1">The sequence shown here is derived from an EMBL/GenBank/DDBJ whole genome shotgun (WGS) entry which is preliminary data.</text>
</comment>
<accession>A0A0E9NMQ0</accession>
<name>A0A0E9NMQ0_SAICN</name>
<protein>
    <submittedName>
        <fullName evidence="1">Uncharacterized protein</fullName>
    </submittedName>
</protein>
<evidence type="ECO:0000313" key="2">
    <source>
        <dbReference type="Proteomes" id="UP000033140"/>
    </source>
</evidence>
<keyword evidence="2" id="KW-1185">Reference proteome</keyword>
<gene>
    <name evidence="1" type="ORF">G7K_4821-t1</name>
</gene>
<organism evidence="1 2">
    <name type="scientific">Saitoella complicata (strain BCRC 22490 / CBS 7301 / JCM 7358 / NBRC 10748 / NRRL Y-17804)</name>
    <dbReference type="NCBI Taxonomy" id="698492"/>
    <lineage>
        <taxon>Eukaryota</taxon>
        <taxon>Fungi</taxon>
        <taxon>Dikarya</taxon>
        <taxon>Ascomycota</taxon>
        <taxon>Taphrinomycotina</taxon>
        <taxon>Taphrinomycotina incertae sedis</taxon>
        <taxon>Saitoella</taxon>
    </lineage>
</organism>
<dbReference type="Proteomes" id="UP000033140">
    <property type="component" value="Unassembled WGS sequence"/>
</dbReference>
<dbReference type="AlphaFoldDB" id="A0A0E9NMQ0"/>